<feature type="transmembrane region" description="Helical" evidence="1">
    <location>
        <begin position="6"/>
        <end position="32"/>
    </location>
</feature>
<keyword evidence="1" id="KW-0472">Membrane</keyword>
<accession>A0A1X6Y954</accession>
<dbReference type="EMBL" id="FWFU01000001">
    <property type="protein sequence ID" value="SLN14045.1"/>
    <property type="molecule type" value="Genomic_DNA"/>
</dbReference>
<keyword evidence="4" id="KW-1185">Reference proteome</keyword>
<dbReference type="RefSeq" id="WP_085816006.1">
    <property type="nucleotide sequence ID" value="NZ_FWFU01000001.1"/>
</dbReference>
<proteinExistence type="predicted"/>
<organism evidence="3 4">
    <name type="scientific">Roseovarius halotolerans</name>
    <dbReference type="NCBI Taxonomy" id="505353"/>
    <lineage>
        <taxon>Bacteria</taxon>
        <taxon>Pseudomonadati</taxon>
        <taxon>Pseudomonadota</taxon>
        <taxon>Alphaproteobacteria</taxon>
        <taxon>Rhodobacterales</taxon>
        <taxon>Roseobacteraceae</taxon>
        <taxon>Roseovarius</taxon>
    </lineage>
</organism>
<feature type="transmembrane region" description="Helical" evidence="1">
    <location>
        <begin position="87"/>
        <end position="117"/>
    </location>
</feature>
<name>A0A1X6Y954_9RHOB</name>
<feature type="domain" description="DUF1468" evidence="2">
    <location>
        <begin position="17"/>
        <end position="155"/>
    </location>
</feature>
<protein>
    <submittedName>
        <fullName evidence="3">Tripartite tricarboxylate transporter TctB family protein</fullName>
    </submittedName>
</protein>
<dbReference type="PROSITE" id="PS51257">
    <property type="entry name" value="PROKAR_LIPOPROTEIN"/>
    <property type="match status" value="1"/>
</dbReference>
<evidence type="ECO:0000256" key="1">
    <source>
        <dbReference type="SAM" id="Phobius"/>
    </source>
</evidence>
<evidence type="ECO:0000313" key="4">
    <source>
        <dbReference type="Proteomes" id="UP000193207"/>
    </source>
</evidence>
<feature type="transmembrane region" description="Helical" evidence="1">
    <location>
        <begin position="129"/>
        <end position="154"/>
    </location>
</feature>
<evidence type="ECO:0000259" key="2">
    <source>
        <dbReference type="Pfam" id="PF07331"/>
    </source>
</evidence>
<keyword evidence="1" id="KW-0812">Transmembrane</keyword>
<reference evidence="3 4" key="1">
    <citation type="submission" date="2017-03" db="EMBL/GenBank/DDBJ databases">
        <authorList>
            <person name="Afonso C.L."/>
            <person name="Miller P.J."/>
            <person name="Scott M.A."/>
            <person name="Spackman E."/>
            <person name="Goraichik I."/>
            <person name="Dimitrov K.M."/>
            <person name="Suarez D.L."/>
            <person name="Swayne D.E."/>
        </authorList>
    </citation>
    <scope>NUCLEOTIDE SEQUENCE [LARGE SCALE GENOMIC DNA]</scope>
    <source>
        <strain evidence="3 4">CECT 8110</strain>
    </source>
</reference>
<evidence type="ECO:0000313" key="3">
    <source>
        <dbReference type="EMBL" id="SLN14045.1"/>
    </source>
</evidence>
<feature type="transmembrane region" description="Helical" evidence="1">
    <location>
        <begin position="44"/>
        <end position="67"/>
    </location>
</feature>
<dbReference type="Proteomes" id="UP000193207">
    <property type="component" value="Unassembled WGS sequence"/>
</dbReference>
<dbReference type="AlphaFoldDB" id="A0A1X6Y954"/>
<gene>
    <name evidence="3" type="ORF">ROH8110_00293</name>
</gene>
<dbReference type="Pfam" id="PF07331">
    <property type="entry name" value="TctB"/>
    <property type="match status" value="1"/>
</dbReference>
<dbReference type="InterPro" id="IPR009936">
    <property type="entry name" value="DUF1468"/>
</dbReference>
<sequence>MTNRSVQLQLGLGACIASLFLIFVAIPGWVASPTNVRNIILSPLFWPYVLAGLTGLTGLGLLAVGWFTEEDGVPLNDAADKPHTAWLRLFGLAAIMVVTMLLLPRIGMVWTSMLAFVATAFTVRTRHPIAAVICAIVIPLVLYAFFAHVAGVAIPQGHFVRLP</sequence>
<keyword evidence="1" id="KW-1133">Transmembrane helix</keyword>
<dbReference type="OrthoDB" id="7064868at2"/>